<reference evidence="13 14" key="1">
    <citation type="submission" date="2021-12" db="EMBL/GenBank/DDBJ databases">
        <title>Genome seq of P8.</title>
        <authorList>
            <person name="Seo T."/>
        </authorList>
    </citation>
    <scope>NUCLEOTIDE SEQUENCE [LARGE SCALE GENOMIC DNA]</scope>
    <source>
        <strain evidence="13 14">P8</strain>
    </source>
</reference>
<dbReference type="InterPro" id="IPR055152">
    <property type="entry name" value="Transketolase-like_C_2"/>
</dbReference>
<dbReference type="SUPFAM" id="SSF52518">
    <property type="entry name" value="Thiamin diphosphate-binding fold (THDP-binding)"/>
    <property type="match status" value="2"/>
</dbReference>
<dbReference type="Pfam" id="PF02779">
    <property type="entry name" value="Transket_pyr"/>
    <property type="match status" value="1"/>
</dbReference>
<dbReference type="CDD" id="cd07033">
    <property type="entry name" value="TPP_PYR_DXS_TK_like"/>
    <property type="match status" value="1"/>
</dbReference>
<evidence type="ECO:0000256" key="11">
    <source>
        <dbReference type="SAM" id="MobiDB-lite"/>
    </source>
</evidence>
<evidence type="ECO:0000256" key="2">
    <source>
        <dbReference type="ARBA" id="ARBA00001964"/>
    </source>
</evidence>
<dbReference type="InterPro" id="IPR005478">
    <property type="entry name" value="Transketolase_bac-like"/>
</dbReference>
<feature type="region of interest" description="Disordered" evidence="11">
    <location>
        <begin position="386"/>
        <end position="406"/>
    </location>
</feature>
<dbReference type="Gene3D" id="3.40.50.970">
    <property type="match status" value="2"/>
</dbReference>
<evidence type="ECO:0000256" key="7">
    <source>
        <dbReference type="ARBA" id="ARBA00022842"/>
    </source>
</evidence>
<dbReference type="SUPFAM" id="SSF52922">
    <property type="entry name" value="TK C-terminal domain-like"/>
    <property type="match status" value="1"/>
</dbReference>
<accession>A0ABS8XQJ9</accession>
<dbReference type="PROSITE" id="PS00801">
    <property type="entry name" value="TRANSKETOLASE_1"/>
    <property type="match status" value="1"/>
</dbReference>
<dbReference type="InterPro" id="IPR005474">
    <property type="entry name" value="Transketolase_N"/>
</dbReference>
<dbReference type="Pfam" id="PF00456">
    <property type="entry name" value="Transketolase_N"/>
    <property type="match status" value="1"/>
</dbReference>
<feature type="compositionally biased region" description="Low complexity" evidence="11">
    <location>
        <begin position="386"/>
        <end position="400"/>
    </location>
</feature>
<keyword evidence="5 13" id="KW-0808">Transferase</keyword>
<comment type="caution">
    <text evidence="13">The sequence shown here is derived from an EMBL/GenBank/DDBJ whole genome shotgun (WGS) entry which is preliminary data.</text>
</comment>
<evidence type="ECO:0000256" key="1">
    <source>
        <dbReference type="ARBA" id="ARBA00001946"/>
    </source>
</evidence>
<dbReference type="Pfam" id="PF22613">
    <property type="entry name" value="Transketolase_C_1"/>
    <property type="match status" value="1"/>
</dbReference>
<evidence type="ECO:0000256" key="5">
    <source>
        <dbReference type="ARBA" id="ARBA00022679"/>
    </source>
</evidence>
<dbReference type="PANTHER" id="PTHR43522">
    <property type="entry name" value="TRANSKETOLASE"/>
    <property type="match status" value="1"/>
</dbReference>
<keyword evidence="8" id="KW-0786">Thiamine pyrophosphate</keyword>
<keyword evidence="14" id="KW-1185">Reference proteome</keyword>
<comment type="similarity">
    <text evidence="3">Belongs to the transketolase family.</text>
</comment>
<dbReference type="NCBIfam" id="TIGR00232">
    <property type="entry name" value="tktlase_bact"/>
    <property type="match status" value="1"/>
</dbReference>
<sequence length="671" mass="71917">MTATTASPTLMANAIRALAMDAVQAANSGHPGAPMGMADIGVALWARHLKHNPANPLWADRDRFVLSNGHGSMLIYALLHLTGYDLPIEELRNFRQMHSKTPGHPEVGITAGIETTTGPLGQGVTNAVGLALAEKLLARDFNRDGHEIVNHHTYVFLGDGCLMEGISHEAAALAGAWKLNKLIAVYDDNGISIDGQVAPWFADDTAKRFEAYGWNVVGPVDGHDIDAVDKAIAKARKSTDKPTLVIAKTHIGKGSPNRANTSKAHGEPLGAEEIKLTRAALGWEHEPFSVPAEVYAAWDAKAAGEKAEAEWDARFDAYAQAHPELAAEFQRRMAGVLPENFPQIAVDAVVKAHAEAQTVASRKASQLALEAFTLALPEMLGGSADLTGSNLTNTSSTPNLRFDDKGQPNAGRHINYGVREFGMAAIMNGIALHGGFIPYGGTFLTFSDYSRNAIRMAALMKARVIHVMTHDSIGLGEDGPTHQSIEHVASLRLIPGLDVWRPGDTTETVVAWTMALGNAQRPSLLALSRQNLTYSPKTNVDEIAKGAYVLAEPAKGKAKAVIIATGSEVQLAMAAKALLAEEGIKVRVVSMPCTNVFDRQDKDYKKHVLPKGLPRVAVEMGVSDFWWKYGVDAVVGIDTFGESAPAGVLFKHFGFTPENVAATVKAVLKKK</sequence>
<evidence type="ECO:0000256" key="4">
    <source>
        <dbReference type="ARBA" id="ARBA00013152"/>
    </source>
</evidence>
<dbReference type="EMBL" id="JAJTWU010000002">
    <property type="protein sequence ID" value="MCE4554000.1"/>
    <property type="molecule type" value="Genomic_DNA"/>
</dbReference>
<feature type="domain" description="Transketolase-like pyrimidine-binding" evidence="12">
    <location>
        <begin position="359"/>
        <end position="535"/>
    </location>
</feature>
<evidence type="ECO:0000313" key="14">
    <source>
        <dbReference type="Proteomes" id="UP001200741"/>
    </source>
</evidence>
<evidence type="ECO:0000256" key="8">
    <source>
        <dbReference type="ARBA" id="ARBA00023052"/>
    </source>
</evidence>
<organism evidence="13 14">
    <name type="scientific">Pelomonas cellulosilytica</name>
    <dbReference type="NCBI Taxonomy" id="2906762"/>
    <lineage>
        <taxon>Bacteria</taxon>
        <taxon>Pseudomonadati</taxon>
        <taxon>Pseudomonadota</taxon>
        <taxon>Betaproteobacteria</taxon>
        <taxon>Burkholderiales</taxon>
        <taxon>Sphaerotilaceae</taxon>
        <taxon>Roseateles</taxon>
    </lineage>
</organism>
<name>A0ABS8XQJ9_9BURK</name>
<dbReference type="InterPro" id="IPR029061">
    <property type="entry name" value="THDP-binding"/>
</dbReference>
<keyword evidence="7" id="KW-0460">Magnesium</keyword>
<comment type="cofactor">
    <cofactor evidence="2">
        <name>thiamine diphosphate</name>
        <dbReference type="ChEBI" id="CHEBI:58937"/>
    </cofactor>
</comment>
<dbReference type="RefSeq" id="WP_233370781.1">
    <property type="nucleotide sequence ID" value="NZ_JAJTWU010000002.1"/>
</dbReference>
<evidence type="ECO:0000256" key="6">
    <source>
        <dbReference type="ARBA" id="ARBA00022723"/>
    </source>
</evidence>
<evidence type="ECO:0000259" key="12">
    <source>
        <dbReference type="SMART" id="SM00861"/>
    </source>
</evidence>
<evidence type="ECO:0000256" key="3">
    <source>
        <dbReference type="ARBA" id="ARBA00007131"/>
    </source>
</evidence>
<comment type="catalytic activity">
    <reaction evidence="9">
        <text>D-sedoheptulose 7-phosphate + D-glyceraldehyde 3-phosphate = aldehydo-D-ribose 5-phosphate + D-xylulose 5-phosphate</text>
        <dbReference type="Rhea" id="RHEA:10508"/>
        <dbReference type="ChEBI" id="CHEBI:57483"/>
        <dbReference type="ChEBI" id="CHEBI:57737"/>
        <dbReference type="ChEBI" id="CHEBI:58273"/>
        <dbReference type="ChEBI" id="CHEBI:59776"/>
        <dbReference type="EC" id="2.2.1.1"/>
    </reaction>
</comment>
<dbReference type="PANTHER" id="PTHR43522:SF2">
    <property type="entry name" value="TRANSKETOLASE 1-RELATED"/>
    <property type="match status" value="1"/>
</dbReference>
<dbReference type="Proteomes" id="UP001200741">
    <property type="component" value="Unassembled WGS sequence"/>
</dbReference>
<gene>
    <name evidence="13" type="primary">tkt</name>
    <name evidence="13" type="ORF">LXT13_05980</name>
</gene>
<dbReference type="InterPro" id="IPR005475">
    <property type="entry name" value="Transketolase-like_Pyr-bd"/>
</dbReference>
<evidence type="ECO:0000256" key="10">
    <source>
        <dbReference type="NCBIfam" id="TIGR00232"/>
    </source>
</evidence>
<dbReference type="InterPro" id="IPR049557">
    <property type="entry name" value="Transketolase_CS"/>
</dbReference>
<protein>
    <recommendedName>
        <fullName evidence="4 10">Transketolase</fullName>
        <ecNumber evidence="4 10">2.2.1.1</ecNumber>
    </recommendedName>
</protein>
<dbReference type="Gene3D" id="3.40.50.920">
    <property type="match status" value="1"/>
</dbReference>
<comment type="cofactor">
    <cofactor evidence="1">
        <name>Mg(2+)</name>
        <dbReference type="ChEBI" id="CHEBI:18420"/>
    </cofactor>
</comment>
<evidence type="ECO:0000256" key="9">
    <source>
        <dbReference type="ARBA" id="ARBA00049473"/>
    </source>
</evidence>
<evidence type="ECO:0000313" key="13">
    <source>
        <dbReference type="EMBL" id="MCE4554000.1"/>
    </source>
</evidence>
<proteinExistence type="inferred from homology"/>
<dbReference type="EC" id="2.2.1.1" evidence="4 10"/>
<dbReference type="InterPro" id="IPR033247">
    <property type="entry name" value="Transketolase_fam"/>
</dbReference>
<dbReference type="GO" id="GO:0004802">
    <property type="term" value="F:transketolase activity"/>
    <property type="evidence" value="ECO:0007669"/>
    <property type="project" value="UniProtKB-EC"/>
</dbReference>
<dbReference type="InterPro" id="IPR009014">
    <property type="entry name" value="Transketo_C/PFOR_II"/>
</dbReference>
<dbReference type="SMART" id="SM00861">
    <property type="entry name" value="Transket_pyr"/>
    <property type="match status" value="1"/>
</dbReference>
<keyword evidence="6" id="KW-0479">Metal-binding</keyword>
<dbReference type="CDD" id="cd02012">
    <property type="entry name" value="TPP_TK"/>
    <property type="match status" value="1"/>
</dbReference>